<keyword evidence="1" id="KW-0812">Transmembrane</keyword>
<gene>
    <name evidence="2" type="primary">cyoD</name>
    <name evidence="2" type="ORF">A355_0198</name>
</gene>
<name>J3Z1S3_CARRU</name>
<accession>J3Z1S3</accession>
<evidence type="ECO:0000313" key="2">
    <source>
        <dbReference type="EMBL" id="AFP84214.1"/>
    </source>
</evidence>
<dbReference type="PATRIC" id="fig|1202539.3.peg.165"/>
<reference evidence="2 3" key="1">
    <citation type="journal article" date="2012" name="Mol. Biol. Evol.">
        <title>Genome reduction and co-evolution between the primary and secondary bacterial symbionts of psyllids.</title>
        <authorList>
            <person name="Sloan D.B."/>
            <person name="Moran N.A."/>
        </authorList>
    </citation>
    <scope>NUCLEOTIDE SEQUENCE [LARGE SCALE GENOMIC DNA]</scope>
    <source>
        <strain evidence="2 3">HT</strain>
    </source>
</reference>
<dbReference type="AlphaFoldDB" id="J3Z1S3"/>
<organism evidence="2 3">
    <name type="scientific">Candidatus Carsonella ruddii HT isolate Thao2000</name>
    <dbReference type="NCBI Taxonomy" id="1202539"/>
    <lineage>
        <taxon>Bacteria</taxon>
        <taxon>Pseudomonadati</taxon>
        <taxon>Pseudomonadota</taxon>
        <taxon>Gammaproteobacteria</taxon>
        <taxon>Oceanospirillales</taxon>
        <taxon>Halomonadaceae</taxon>
        <taxon>Zymobacter group</taxon>
        <taxon>Candidatus Carsonella</taxon>
    </lineage>
</organism>
<proteinExistence type="predicted"/>
<evidence type="ECO:0000313" key="3">
    <source>
        <dbReference type="Proteomes" id="UP000003933"/>
    </source>
</evidence>
<dbReference type="EMBL" id="CP003544">
    <property type="protein sequence ID" value="AFP84214.1"/>
    <property type="molecule type" value="Genomic_DNA"/>
</dbReference>
<evidence type="ECO:0000256" key="1">
    <source>
        <dbReference type="SAM" id="Phobius"/>
    </source>
</evidence>
<feature type="transmembrane region" description="Helical" evidence="1">
    <location>
        <begin position="60"/>
        <end position="82"/>
    </location>
</feature>
<dbReference type="STRING" id="1202539.A355_0198"/>
<sequence>MFNFYNIHKKIIFKEKIFVILSLLTIFFCFYKKITKINFFFQFLLQIIYFLKINSLKKKFNILIILFYFFILSILFLGIKWITVNSFK</sequence>
<dbReference type="RefSeq" id="WP_014887514.1">
    <property type="nucleotide sequence ID" value="NC_018417.1"/>
</dbReference>
<dbReference type="HOGENOM" id="CLU_2463304_0_0_6"/>
<dbReference type="KEGG" id="crt:A355_0198"/>
<keyword evidence="1" id="KW-1133">Transmembrane helix</keyword>
<protein>
    <submittedName>
        <fullName evidence="2">Cytochrome O ubiquinol oxidase subunit IV</fullName>
    </submittedName>
</protein>
<feature type="transmembrane region" description="Helical" evidence="1">
    <location>
        <begin position="12"/>
        <end position="31"/>
    </location>
</feature>
<dbReference type="Proteomes" id="UP000003933">
    <property type="component" value="Chromosome"/>
</dbReference>
<keyword evidence="1" id="KW-0472">Membrane</keyword>